<feature type="binding site" evidence="19">
    <location>
        <position position="98"/>
    </location>
    <ligand>
        <name>substrate</name>
    </ligand>
</feature>
<evidence type="ECO:0000256" key="17">
    <source>
        <dbReference type="ARBA" id="ARBA00048808"/>
    </source>
</evidence>
<dbReference type="InterPro" id="IPR008829">
    <property type="entry name" value="SepSecS/SepCysS"/>
</dbReference>
<dbReference type="UniPathway" id="UPA00906">
    <property type="reaction ID" value="UER00898"/>
</dbReference>
<evidence type="ECO:0000256" key="1">
    <source>
        <dbReference type="ARBA" id="ARBA00001933"/>
    </source>
</evidence>
<dbReference type="GO" id="GO:0005737">
    <property type="term" value="C:cytoplasm"/>
    <property type="evidence" value="ECO:0007669"/>
    <property type="project" value="UniProtKB-SubCell"/>
</dbReference>
<dbReference type="GO" id="GO:0000049">
    <property type="term" value="F:tRNA binding"/>
    <property type="evidence" value="ECO:0007669"/>
    <property type="project" value="UniProtKB-UniRule"/>
</dbReference>
<evidence type="ECO:0000256" key="2">
    <source>
        <dbReference type="ARBA" id="ARBA00002552"/>
    </source>
</evidence>
<feature type="binding site" evidence="19">
    <location>
        <position position="397"/>
    </location>
    <ligand>
        <name>tRNA</name>
        <dbReference type="ChEBI" id="CHEBI:17843"/>
    </ligand>
</feature>
<keyword evidence="7 18" id="KW-0820">tRNA-binding</keyword>
<dbReference type="EMBL" id="VXIV02003139">
    <property type="protein sequence ID" value="KAF6021016.1"/>
    <property type="molecule type" value="Genomic_DNA"/>
</dbReference>
<keyword evidence="9 18" id="KW-0694">RNA-binding</keyword>
<dbReference type="Proteomes" id="UP000593567">
    <property type="component" value="Unassembled WGS sequence"/>
</dbReference>
<evidence type="ECO:0000256" key="4">
    <source>
        <dbReference type="ARBA" id="ARBA00007037"/>
    </source>
</evidence>
<evidence type="ECO:0000256" key="7">
    <source>
        <dbReference type="ARBA" id="ARBA00022555"/>
    </source>
</evidence>
<evidence type="ECO:0000256" key="3">
    <source>
        <dbReference type="ARBA" id="ARBA00004822"/>
    </source>
</evidence>
<organism evidence="21 22">
    <name type="scientific">Bugula neritina</name>
    <name type="common">Brown bryozoan</name>
    <name type="synonym">Sertularia neritina</name>
    <dbReference type="NCBI Taxonomy" id="10212"/>
    <lineage>
        <taxon>Eukaryota</taxon>
        <taxon>Metazoa</taxon>
        <taxon>Spiralia</taxon>
        <taxon>Lophotrochozoa</taxon>
        <taxon>Bryozoa</taxon>
        <taxon>Gymnolaemata</taxon>
        <taxon>Cheilostomatida</taxon>
        <taxon>Flustrina</taxon>
        <taxon>Buguloidea</taxon>
        <taxon>Bugulidae</taxon>
        <taxon>Bugula</taxon>
    </lineage>
</organism>
<evidence type="ECO:0000256" key="10">
    <source>
        <dbReference type="ARBA" id="ARBA00022898"/>
    </source>
</evidence>
<dbReference type="EC" id="2.9.1.2" evidence="5 18"/>
<evidence type="ECO:0000256" key="12">
    <source>
        <dbReference type="ARBA" id="ARBA00023266"/>
    </source>
</evidence>
<dbReference type="GO" id="GO:0098621">
    <property type="term" value="F:O-phosphoseryl-tRNA(Sec) selenium transferase activity"/>
    <property type="evidence" value="ECO:0007669"/>
    <property type="project" value="UniProtKB-EC"/>
</dbReference>
<dbReference type="PANTHER" id="PTHR12944">
    <property type="entry name" value="SOLUBLE LIVER ANTIGEN/LIVER PANCREAS ANTIGEN"/>
    <property type="match status" value="1"/>
</dbReference>
<feature type="binding site" evidence="19">
    <location>
        <position position="97"/>
    </location>
    <ligand>
        <name>substrate</name>
    </ligand>
</feature>
<dbReference type="GO" id="GO:0001514">
    <property type="term" value="P:selenocysteine incorporation"/>
    <property type="evidence" value="ECO:0007669"/>
    <property type="project" value="TreeGrafter"/>
</dbReference>
<feature type="binding site" evidence="19">
    <location>
        <position position="75"/>
    </location>
    <ligand>
        <name>pyridoxal 5'-phosphate</name>
        <dbReference type="ChEBI" id="CHEBI:597326"/>
    </ligand>
</feature>
<accession>A0A7J7J5T9</accession>
<evidence type="ECO:0000256" key="18">
    <source>
        <dbReference type="PIRNR" id="PIRNR017689"/>
    </source>
</evidence>
<comment type="subcellular location">
    <subcellularLocation>
        <location evidence="18">Cytoplasm</location>
    </subcellularLocation>
</comment>
<dbReference type="PIRSF" id="PIRSF017689">
    <property type="entry name" value="SepSecS"/>
    <property type="match status" value="1"/>
</dbReference>
<dbReference type="Pfam" id="PF05889">
    <property type="entry name" value="SepSecS"/>
    <property type="match status" value="1"/>
</dbReference>
<evidence type="ECO:0000256" key="8">
    <source>
        <dbReference type="ARBA" id="ARBA00022679"/>
    </source>
</evidence>
<proteinExistence type="inferred from homology"/>
<dbReference type="InterPro" id="IPR019872">
    <property type="entry name" value="Sec-tRNA_Se_transferase"/>
</dbReference>
<feature type="site" description="May act as a substrate filter by repelling compounds with a negatively charged alpha-carboxylate" evidence="20">
    <location>
        <position position="74"/>
    </location>
</feature>
<dbReference type="OrthoDB" id="10263545at2759"/>
<keyword evidence="10 18" id="KW-0663">Pyridoxal phosphate</keyword>
<comment type="subunit">
    <text evidence="13">Homotetramer formed by a catalytic dimer and a non-catalytic dimer serving as a binding platform that orients tRNASec for catalysis. Each tetramer binds the CCA ends of two tRNAs which point to the active sites of the catalytic dimer.</text>
</comment>
<keyword evidence="18" id="KW-0963">Cytoplasm</keyword>
<keyword evidence="22" id="KW-1185">Reference proteome</keyword>
<dbReference type="AlphaFoldDB" id="A0A7J7J5T9"/>
<comment type="cofactor">
    <cofactor evidence="1 18 20">
        <name>pyridoxal 5'-phosphate</name>
        <dbReference type="ChEBI" id="CHEBI:597326"/>
    </cofactor>
</comment>
<evidence type="ECO:0000256" key="11">
    <source>
        <dbReference type="ARBA" id="ARBA00022917"/>
    </source>
</evidence>
<dbReference type="InterPro" id="IPR015421">
    <property type="entry name" value="PyrdxlP-dep_Trfase_major"/>
</dbReference>
<dbReference type="SUPFAM" id="SSF53383">
    <property type="entry name" value="PLP-dependent transferases"/>
    <property type="match status" value="1"/>
</dbReference>
<dbReference type="NCBIfam" id="TIGR03531">
    <property type="entry name" value="selenium_SpcS"/>
    <property type="match status" value="1"/>
</dbReference>
<keyword evidence="8 18" id="KW-0808">Transferase</keyword>
<sequence>MNDKIFEACSKILPQGYISQCQGARNSVSNSIGELITKRRLPEHGWSDDLIETLLSELSTMDTNNFHGNVGVGEREGRIYSSLVRRRHFRLSHGIGRSGDITAIQPKAAGSSLLNNITNRLVLDSLRIAGATSCKSCFAVPMATGMALTLCMQTFRNSKPSAKYVIWLRIDQKSCFKSIATAGFESVVIERKLEGDQLVTDLLAIEETIERLGADSILCVMSTTSCFAPRAIDDIEGIAKLCDRYHISHLVNNAYGVQSSKCMHVIQQASRVGRLDAFVQSCDKNYMVPVGGAVIAGFDESLIEAISQTYPGRASAAPSIDMMITLLSFGASDFKNLLKERKEMFQYLLEKVKIVAEKYGERVLSTPSNPISIAVSLTREEMTPSQLTQIGSMLFTRNVSGLRVVTGNEEKTINGHTFTGFGAHYDAYPVCYFTVAAAIGIKRQDIDTFCVRLDKVLSKLYSNKPSCDNFL</sequence>
<feature type="binding site" evidence="19">
    <location>
        <position position="105"/>
    </location>
    <ligand>
        <name>substrate</name>
    </ligand>
</feature>
<evidence type="ECO:0000256" key="15">
    <source>
        <dbReference type="ARBA" id="ARBA00032048"/>
    </source>
</evidence>
<comment type="similarity">
    <text evidence="4 18">Belongs to the SepSecS family.</text>
</comment>
<dbReference type="GO" id="GO:0001717">
    <property type="term" value="P:conversion of seryl-tRNAsec to selenocys-tRNAsec"/>
    <property type="evidence" value="ECO:0007669"/>
    <property type="project" value="UniProtKB-UniRule"/>
</dbReference>
<comment type="function">
    <text evidence="2 18">Converts O-phosphoseryl-tRNA(Sec) to selenocysteinyl-tRNA(Sec) required for selenoprotein biosynthesis.</text>
</comment>
<protein>
    <recommendedName>
        <fullName evidence="6 18">O-phosphoseryl-tRNA(Sec) selenium transferase</fullName>
        <ecNumber evidence="5 18">2.9.1.2</ecNumber>
    </recommendedName>
    <alternativeName>
        <fullName evidence="14 18">Selenocysteine synthase</fullName>
    </alternativeName>
    <alternativeName>
        <fullName evidence="15 18">Selenocysteinyl-tRNA(Sec) synthase</fullName>
    </alternativeName>
    <alternativeName>
        <fullName evidence="16 18">Sep-tRNA:Sec-tRNA synthase</fullName>
    </alternativeName>
</protein>
<evidence type="ECO:0000313" key="21">
    <source>
        <dbReference type="EMBL" id="KAF6021016.1"/>
    </source>
</evidence>
<comment type="pathway">
    <text evidence="3 18">Aminoacyl-tRNA biosynthesis; selenocysteinyl-tRNA(Sec) biosynthesis; selenocysteinyl-tRNA(Sec) from L-seryl-tRNA(Sec) (archaeal/eukaryal route): step 2/2.</text>
</comment>
<evidence type="ECO:0000256" key="19">
    <source>
        <dbReference type="PIRSR" id="PIRSR017689-1"/>
    </source>
</evidence>
<evidence type="ECO:0000256" key="9">
    <source>
        <dbReference type="ARBA" id="ARBA00022884"/>
    </source>
</evidence>
<evidence type="ECO:0000256" key="13">
    <source>
        <dbReference type="ARBA" id="ARBA00026053"/>
    </source>
</evidence>
<name>A0A7J7J5T9_BUGNE</name>
<evidence type="ECO:0000256" key="6">
    <source>
        <dbReference type="ARBA" id="ARBA00021963"/>
    </source>
</evidence>
<evidence type="ECO:0000256" key="16">
    <source>
        <dbReference type="ARBA" id="ARBA00032693"/>
    </source>
</evidence>
<feature type="binding site" evidence="19">
    <location>
        <position position="271"/>
    </location>
    <ligand>
        <name>tRNA</name>
        <dbReference type="ChEBI" id="CHEBI:17843"/>
    </ligand>
</feature>
<comment type="catalytic activity">
    <reaction evidence="17 18">
        <text>O-phospho-L-seryl-tRNA(Sec) + selenophosphate + H2O = L-selenocysteinyl-tRNA(Sec) + 2 phosphate</text>
        <dbReference type="Rhea" id="RHEA:25041"/>
        <dbReference type="Rhea" id="RHEA-COMP:9743"/>
        <dbReference type="Rhea" id="RHEA-COMP:9947"/>
        <dbReference type="ChEBI" id="CHEBI:15377"/>
        <dbReference type="ChEBI" id="CHEBI:16144"/>
        <dbReference type="ChEBI" id="CHEBI:43474"/>
        <dbReference type="ChEBI" id="CHEBI:78551"/>
        <dbReference type="ChEBI" id="CHEBI:78573"/>
        <dbReference type="EC" id="2.9.1.2"/>
    </reaction>
</comment>
<feature type="modified residue" description="N6-(pyridoxal phosphate)lysine" evidence="20">
    <location>
        <position position="284"/>
    </location>
</feature>
<evidence type="ECO:0000313" key="22">
    <source>
        <dbReference type="Proteomes" id="UP000593567"/>
    </source>
</evidence>
<dbReference type="Gene3D" id="3.40.640.10">
    <property type="entry name" value="Type I PLP-dependent aspartate aminotransferase-like (Major domain)"/>
    <property type="match status" value="1"/>
</dbReference>
<reference evidence="21" key="1">
    <citation type="submission" date="2020-06" db="EMBL/GenBank/DDBJ databases">
        <title>Draft genome of Bugula neritina, a colonial animal packing powerful symbionts and potential medicines.</title>
        <authorList>
            <person name="Rayko M."/>
        </authorList>
    </citation>
    <scope>NUCLEOTIDE SEQUENCE [LARGE SCALE GENOMIC DNA]</scope>
    <source>
        <strain evidence="21">Kwan_BN1</strain>
    </source>
</reference>
<evidence type="ECO:0000256" key="20">
    <source>
        <dbReference type="PIRSR" id="PIRSR017689-50"/>
    </source>
</evidence>
<evidence type="ECO:0000256" key="14">
    <source>
        <dbReference type="ARBA" id="ARBA00030669"/>
    </source>
</evidence>
<keyword evidence="12 18" id="KW-0711">Selenium</keyword>
<keyword evidence="11 18" id="KW-0648">Protein biosynthesis</keyword>
<comment type="caution">
    <text evidence="21">The sequence shown here is derived from an EMBL/GenBank/DDBJ whole genome shotgun (WGS) entry which is preliminary data.</text>
</comment>
<dbReference type="PANTHER" id="PTHR12944:SF2">
    <property type="entry name" value="O-PHOSPHOSERYL-TRNA(SEC) SELENIUM TRANSFERASE"/>
    <property type="match status" value="1"/>
</dbReference>
<gene>
    <name evidence="21" type="ORF">EB796_020663</name>
</gene>
<feature type="binding site" evidence="19">
    <location>
        <position position="313"/>
    </location>
    <ligand>
        <name>substrate</name>
    </ligand>
</feature>
<evidence type="ECO:0000256" key="5">
    <source>
        <dbReference type="ARBA" id="ARBA00012464"/>
    </source>
</evidence>
<dbReference type="InterPro" id="IPR015424">
    <property type="entry name" value="PyrdxlP-dep_Trfase"/>
</dbReference>